<comment type="function">
    <text evidence="9">Involved in the organization of the mitochondrial membranes and the global structure of the mitochondria. Also required for mitochondrial distribution and mobility as well as for the maintenance of mitochondrial DNA nucleoids structures.</text>
</comment>
<keyword evidence="6 10" id="KW-1133">Transmembrane helix</keyword>
<dbReference type="Pfam" id="PF08118">
    <property type="entry name" value="MDM31_MDM32"/>
    <property type="match status" value="2"/>
</dbReference>
<dbReference type="GeneID" id="54779484"/>
<feature type="transmembrane region" description="Helical" evidence="10">
    <location>
        <begin position="89"/>
        <end position="110"/>
    </location>
</feature>
<evidence type="ECO:0000313" key="11">
    <source>
        <dbReference type="EMBL" id="KAA8907147.1"/>
    </source>
</evidence>
<dbReference type="OMA" id="FAKEMVG"/>
<proteinExistence type="inferred from homology"/>
<accession>A0A642UX47</accession>
<dbReference type="GO" id="GO:0000001">
    <property type="term" value="P:mitochondrion inheritance"/>
    <property type="evidence" value="ECO:0007669"/>
    <property type="project" value="InterPro"/>
</dbReference>
<comment type="subcellular location">
    <subcellularLocation>
        <location evidence="1">Mitochondrion inner membrane</location>
    </subcellularLocation>
</comment>
<sequence>MGAGGRRATALAIGALYPSVALLPRAYKAPVFTSAIRFYSTDNLPPTPSSASTKSVVAKLRELLVRDTRKVSTGETISAVLSGLVMGNLLWIILGTTTFGLALMSGLYYFDGLISDEDDPKPSMLRQMASQVMSVGLGVNVQLGKSLPSYKDGKLRLSDFKLVSDATVDGQPALSGRVEHMDITLSFGKWSEGRGLIQAMEIFGLNGKLYRNYDQSLVDASYVFDSVKVHDSVCRVYSSIDDPTPLKISVFSADMVNVHGDRLLMDFFGANNVSGAINNSMFTIHKRQTPDGAADSKLIRFKLDGINLGSLARADPQSKFNWMVNGRAEISADITFPPLDDAATASLPSVFDSMINHIGGHTSDDDTTTTTDTQHPSTLLKGALTALYHTFSKPVPETSAMVPYVVVNVTVKFHDIKASVPKYLPSAASGAPFVSLQNLRALISCVNGEGGTPPNPIVVKTTAISKVDDLYNVSDLTHTPMWDAIVGDVYDELLKLVKVKEQRILSQRSSMWSHSLASQLVLLGLGVMV</sequence>
<evidence type="ECO:0000256" key="3">
    <source>
        <dbReference type="ARBA" id="ARBA00022692"/>
    </source>
</evidence>
<dbReference type="VEuPathDB" id="FungiDB:DIURU_000831"/>
<comment type="caution">
    <text evidence="11">The sequence shown here is derived from an EMBL/GenBank/DDBJ whole genome shotgun (WGS) entry which is preliminary data.</text>
</comment>
<evidence type="ECO:0000256" key="5">
    <source>
        <dbReference type="ARBA" id="ARBA00022946"/>
    </source>
</evidence>
<dbReference type="PANTHER" id="PTHR31068">
    <property type="entry name" value="MITOCHONDRIAL DISTRIBUTION AND MORPHOLOGY PROTEIN 31"/>
    <property type="match status" value="1"/>
</dbReference>
<keyword evidence="12" id="KW-1185">Reference proteome</keyword>
<keyword evidence="4" id="KW-0999">Mitochondrion inner membrane</keyword>
<evidence type="ECO:0000256" key="6">
    <source>
        <dbReference type="ARBA" id="ARBA00022989"/>
    </source>
</evidence>
<organism evidence="11 12">
    <name type="scientific">Diutina rugosa</name>
    <name type="common">Yeast</name>
    <name type="synonym">Candida rugosa</name>
    <dbReference type="NCBI Taxonomy" id="5481"/>
    <lineage>
        <taxon>Eukaryota</taxon>
        <taxon>Fungi</taxon>
        <taxon>Dikarya</taxon>
        <taxon>Ascomycota</taxon>
        <taxon>Saccharomycotina</taxon>
        <taxon>Pichiomycetes</taxon>
        <taxon>Debaryomycetaceae</taxon>
        <taxon>Diutina</taxon>
    </lineage>
</organism>
<dbReference type="PANTHER" id="PTHR31068:SF0">
    <property type="entry name" value="MITOCHONDRIAL DISTRIBUTION AND MORPHOLOGY PROTEIN 31"/>
    <property type="match status" value="1"/>
</dbReference>
<dbReference type="GO" id="GO:0007005">
    <property type="term" value="P:mitochondrion organization"/>
    <property type="evidence" value="ECO:0007669"/>
    <property type="project" value="InterPro"/>
</dbReference>
<dbReference type="GO" id="GO:0005743">
    <property type="term" value="C:mitochondrial inner membrane"/>
    <property type="evidence" value="ECO:0007669"/>
    <property type="project" value="UniProtKB-SubCell"/>
</dbReference>
<keyword evidence="3 10" id="KW-0812">Transmembrane</keyword>
<evidence type="ECO:0000256" key="1">
    <source>
        <dbReference type="ARBA" id="ARBA00004273"/>
    </source>
</evidence>
<evidence type="ECO:0008006" key="13">
    <source>
        <dbReference type="Google" id="ProtNLM"/>
    </source>
</evidence>
<dbReference type="EMBL" id="SWFT01000027">
    <property type="protein sequence ID" value="KAA8907147.1"/>
    <property type="molecule type" value="Genomic_DNA"/>
</dbReference>
<dbReference type="RefSeq" id="XP_034014498.1">
    <property type="nucleotide sequence ID" value="XM_034159123.1"/>
</dbReference>
<evidence type="ECO:0000313" key="12">
    <source>
        <dbReference type="Proteomes" id="UP000449547"/>
    </source>
</evidence>
<gene>
    <name evidence="11" type="ORF">DIURU_000831</name>
</gene>
<protein>
    <recommendedName>
        <fullName evidence="13">Mitochondrial distribution and morphology protein 31</fullName>
    </recommendedName>
</protein>
<evidence type="ECO:0000256" key="10">
    <source>
        <dbReference type="SAM" id="Phobius"/>
    </source>
</evidence>
<dbReference type="Proteomes" id="UP000449547">
    <property type="component" value="Unassembled WGS sequence"/>
</dbReference>
<reference evidence="11 12" key="1">
    <citation type="submission" date="2019-07" db="EMBL/GenBank/DDBJ databases">
        <title>Genome assembly of two rare yeast pathogens: Diutina rugosa and Trichomonascus ciferrii.</title>
        <authorList>
            <person name="Mixao V."/>
            <person name="Saus E."/>
            <person name="Hansen A."/>
            <person name="Lass-Flor C."/>
            <person name="Gabaldon T."/>
        </authorList>
    </citation>
    <scope>NUCLEOTIDE SEQUENCE [LARGE SCALE GENOMIC DNA]</scope>
    <source>
        <strain evidence="11 12">CBS 613</strain>
    </source>
</reference>
<keyword evidence="7" id="KW-0496">Mitochondrion</keyword>
<keyword evidence="5" id="KW-0809">Transit peptide</keyword>
<evidence type="ECO:0000256" key="2">
    <source>
        <dbReference type="ARBA" id="ARBA00005687"/>
    </source>
</evidence>
<name>A0A642UX47_DIURU</name>
<evidence type="ECO:0000256" key="4">
    <source>
        <dbReference type="ARBA" id="ARBA00022792"/>
    </source>
</evidence>
<keyword evidence="8 10" id="KW-0472">Membrane</keyword>
<dbReference type="AlphaFoldDB" id="A0A642UX47"/>
<dbReference type="InterPro" id="IPR012571">
    <property type="entry name" value="Mdm31/Mdm32"/>
</dbReference>
<comment type="similarity">
    <text evidence="2">Belongs to the MDM31/MDM32 family.</text>
</comment>
<dbReference type="OrthoDB" id="17678at2759"/>
<evidence type="ECO:0000256" key="9">
    <source>
        <dbReference type="ARBA" id="ARBA00025191"/>
    </source>
</evidence>
<evidence type="ECO:0000256" key="8">
    <source>
        <dbReference type="ARBA" id="ARBA00023136"/>
    </source>
</evidence>
<evidence type="ECO:0000256" key="7">
    <source>
        <dbReference type="ARBA" id="ARBA00023128"/>
    </source>
</evidence>